<proteinExistence type="inferred from homology"/>
<protein>
    <recommendedName>
        <fullName evidence="6">Ig-like domain-containing protein</fullName>
    </recommendedName>
</protein>
<dbReference type="AlphaFoldDB" id="A0A8C3YEB9"/>
<dbReference type="InterPro" id="IPR003599">
    <property type="entry name" value="Ig_sub"/>
</dbReference>
<comment type="similarity">
    <text evidence="4">Belongs to the immunoglobulin superfamily. CEA family.</text>
</comment>
<feature type="chain" id="PRO_5034891991" description="Ig-like domain-containing protein" evidence="5">
    <location>
        <begin position="35"/>
        <end position="254"/>
    </location>
</feature>
<sequence>MEPPSAPAHRQHVPWHRLLLAVSLLSFWNLPTAAQIIIESVSFNTTEGRDALLLVHNATENILGYSWYKGERIENNQLIISFRVDNQVNITGPAHSSREIIYPNGTLLLQNATQNDTGYYTLLVTKNDLQRESATVQLLVYPPVTKPIIEANSTTVTELKDTAVLKCLTNDTDVSTRWLFNGQSLLLTERKTLSQDNRTLTIEPVRREDAGDYQCEVSNPGNSSLSDPLRLDVKCKRPLTCGLMLYLPGGFHYP</sequence>
<dbReference type="Ensembl" id="ENSCWAT00000006593.1">
    <property type="protein sequence ID" value="ENSCWAP00000006100.1"/>
    <property type="gene ID" value="ENSCWAG00000004700.1"/>
</dbReference>
<organism evidence="7 8">
    <name type="scientific">Catagonus wagneri</name>
    <name type="common">Chacoan peccary</name>
    <dbReference type="NCBI Taxonomy" id="51154"/>
    <lineage>
        <taxon>Eukaryota</taxon>
        <taxon>Metazoa</taxon>
        <taxon>Chordata</taxon>
        <taxon>Craniata</taxon>
        <taxon>Vertebrata</taxon>
        <taxon>Euteleostomi</taxon>
        <taxon>Mammalia</taxon>
        <taxon>Eutheria</taxon>
        <taxon>Laurasiatheria</taxon>
        <taxon>Artiodactyla</taxon>
        <taxon>Suina</taxon>
        <taxon>Tayassuidae</taxon>
        <taxon>Catagonus</taxon>
    </lineage>
</organism>
<keyword evidence="1 5" id="KW-0732">Signal</keyword>
<dbReference type="InterPro" id="IPR050831">
    <property type="entry name" value="CEA_cell_adhesion"/>
</dbReference>
<dbReference type="InterPro" id="IPR007110">
    <property type="entry name" value="Ig-like_dom"/>
</dbReference>
<dbReference type="SUPFAM" id="SSF48726">
    <property type="entry name" value="Immunoglobulin"/>
    <property type="match status" value="2"/>
</dbReference>
<evidence type="ECO:0000256" key="2">
    <source>
        <dbReference type="ARBA" id="ARBA00023180"/>
    </source>
</evidence>
<keyword evidence="8" id="KW-1185">Reference proteome</keyword>
<dbReference type="GO" id="GO:1990782">
    <property type="term" value="F:protein tyrosine kinase binding"/>
    <property type="evidence" value="ECO:0007669"/>
    <property type="project" value="TreeGrafter"/>
</dbReference>
<reference evidence="7" key="2">
    <citation type="submission" date="2025-09" db="UniProtKB">
        <authorList>
            <consortium name="Ensembl"/>
        </authorList>
    </citation>
    <scope>IDENTIFICATION</scope>
</reference>
<dbReference type="GO" id="GO:0007165">
    <property type="term" value="P:signal transduction"/>
    <property type="evidence" value="ECO:0007669"/>
    <property type="project" value="TreeGrafter"/>
</dbReference>
<dbReference type="GeneTree" id="ENSGT01100000263479"/>
<dbReference type="GO" id="GO:0005886">
    <property type="term" value="C:plasma membrane"/>
    <property type="evidence" value="ECO:0007669"/>
    <property type="project" value="TreeGrafter"/>
</dbReference>
<dbReference type="SMART" id="SM00409">
    <property type="entry name" value="IG"/>
    <property type="match status" value="2"/>
</dbReference>
<dbReference type="InterPro" id="IPR013783">
    <property type="entry name" value="Ig-like_fold"/>
</dbReference>
<evidence type="ECO:0000313" key="7">
    <source>
        <dbReference type="Ensembl" id="ENSCWAP00000006100.1"/>
    </source>
</evidence>
<dbReference type="InterPro" id="IPR036179">
    <property type="entry name" value="Ig-like_dom_sf"/>
</dbReference>
<evidence type="ECO:0000256" key="4">
    <source>
        <dbReference type="ARBA" id="ARBA00038222"/>
    </source>
</evidence>
<feature type="signal peptide" evidence="5">
    <location>
        <begin position="1"/>
        <end position="34"/>
    </location>
</feature>
<keyword evidence="2" id="KW-0325">Glycoprotein</keyword>
<dbReference type="InterPro" id="IPR013106">
    <property type="entry name" value="Ig_V-set"/>
</dbReference>
<evidence type="ECO:0000256" key="5">
    <source>
        <dbReference type="SAM" id="SignalP"/>
    </source>
</evidence>
<reference evidence="7" key="1">
    <citation type="submission" date="2025-08" db="UniProtKB">
        <authorList>
            <consortium name="Ensembl"/>
        </authorList>
    </citation>
    <scope>IDENTIFICATION</scope>
</reference>
<dbReference type="CDD" id="cd05774">
    <property type="entry name" value="IgV_CEACAM_D1"/>
    <property type="match status" value="1"/>
</dbReference>
<dbReference type="GO" id="GO:0002682">
    <property type="term" value="P:regulation of immune system process"/>
    <property type="evidence" value="ECO:0007669"/>
    <property type="project" value="TreeGrafter"/>
</dbReference>
<evidence type="ECO:0000256" key="3">
    <source>
        <dbReference type="ARBA" id="ARBA00023319"/>
    </source>
</evidence>
<feature type="domain" description="Ig-like" evidence="6">
    <location>
        <begin position="142"/>
        <end position="232"/>
    </location>
</feature>
<dbReference type="Gene3D" id="2.60.40.10">
    <property type="entry name" value="Immunoglobulins"/>
    <property type="match status" value="2"/>
</dbReference>
<name>A0A8C3YEB9_9CETA</name>
<dbReference type="GO" id="GO:0009986">
    <property type="term" value="C:cell surface"/>
    <property type="evidence" value="ECO:0007669"/>
    <property type="project" value="TreeGrafter"/>
</dbReference>
<dbReference type="InterPro" id="IPR003598">
    <property type="entry name" value="Ig_sub2"/>
</dbReference>
<dbReference type="Proteomes" id="UP000694540">
    <property type="component" value="Unplaced"/>
</dbReference>
<evidence type="ECO:0000313" key="8">
    <source>
        <dbReference type="Proteomes" id="UP000694540"/>
    </source>
</evidence>
<dbReference type="Pfam" id="PF07686">
    <property type="entry name" value="V-set"/>
    <property type="match status" value="1"/>
</dbReference>
<dbReference type="FunFam" id="2.60.40.10:FF:000244">
    <property type="entry name" value="carcinoembryonic antigen-related cell adhesion molecule 16"/>
    <property type="match status" value="1"/>
</dbReference>
<dbReference type="PANTHER" id="PTHR44427">
    <property type="entry name" value="CARCINOEMBRYONIC ANTIGEN-RELATED CELL ADHESION MOLECULE 19"/>
    <property type="match status" value="1"/>
</dbReference>
<dbReference type="Pfam" id="PF13927">
    <property type="entry name" value="Ig_3"/>
    <property type="match status" value="1"/>
</dbReference>
<dbReference type="FunFam" id="2.60.40.10:FF:000340">
    <property type="entry name" value="Carcinoembryonic antigen-related cell adhesion molecule 1"/>
    <property type="match status" value="1"/>
</dbReference>
<keyword evidence="3" id="KW-0393">Immunoglobulin domain</keyword>
<dbReference type="PROSITE" id="PS50835">
    <property type="entry name" value="IG_LIKE"/>
    <property type="match status" value="1"/>
</dbReference>
<dbReference type="SMART" id="SM00408">
    <property type="entry name" value="IGc2"/>
    <property type="match status" value="1"/>
</dbReference>
<evidence type="ECO:0000256" key="1">
    <source>
        <dbReference type="ARBA" id="ARBA00022729"/>
    </source>
</evidence>
<evidence type="ECO:0000259" key="6">
    <source>
        <dbReference type="PROSITE" id="PS50835"/>
    </source>
</evidence>
<accession>A0A8C3YEB9</accession>
<dbReference type="PANTHER" id="PTHR44427:SF1">
    <property type="entry name" value="CARCINOEMBRYONIC ANTIGEN-RELATED CELL ADHESION MOLECULE 1"/>
    <property type="match status" value="1"/>
</dbReference>